<dbReference type="InterPro" id="IPR002219">
    <property type="entry name" value="PKC_DAG/PE"/>
</dbReference>
<keyword evidence="4" id="KW-0862">Zinc</keyword>
<dbReference type="EMBL" id="CM017321">
    <property type="protein sequence ID" value="KAE7996788.1"/>
    <property type="molecule type" value="Genomic_DNA"/>
</dbReference>
<dbReference type="GO" id="GO:0008270">
    <property type="term" value="F:zinc ion binding"/>
    <property type="evidence" value="ECO:0007669"/>
    <property type="project" value="UniProtKB-KW"/>
</dbReference>
<dbReference type="PROSITE" id="PS50081">
    <property type="entry name" value="ZF_DAG_PE_2"/>
    <property type="match status" value="1"/>
</dbReference>
<dbReference type="InterPro" id="IPR043145">
    <property type="entry name" value="Znf_ZZ_sf"/>
</dbReference>
<evidence type="ECO:0000313" key="7">
    <source>
        <dbReference type="Proteomes" id="UP000327013"/>
    </source>
</evidence>
<dbReference type="InterPro" id="IPR046349">
    <property type="entry name" value="C1-like_sf"/>
</dbReference>
<reference evidence="6 7" key="1">
    <citation type="submission" date="2019-06" db="EMBL/GenBank/DDBJ databases">
        <title>A chromosomal-level reference genome of Carpinus fangiana (Coryloideae, Betulaceae).</title>
        <authorList>
            <person name="Yang X."/>
            <person name="Wang Z."/>
            <person name="Zhang L."/>
            <person name="Hao G."/>
            <person name="Liu J."/>
            <person name="Yang Y."/>
        </authorList>
    </citation>
    <scope>NUCLEOTIDE SEQUENCE [LARGE SCALE GENOMIC DNA]</scope>
    <source>
        <strain evidence="6">Cfa_2016G</strain>
        <tissue evidence="6">Leaf</tissue>
    </source>
</reference>
<dbReference type="PANTHER" id="PTHR46477">
    <property type="entry name" value="CYSTEINE/HISTIDINE-RICH C1 DOMAIN FAMILY PROTEIN"/>
    <property type="match status" value="1"/>
</dbReference>
<keyword evidence="1" id="KW-0479">Metal-binding</keyword>
<dbReference type="Pfam" id="PF03107">
    <property type="entry name" value="C1_2"/>
    <property type="match status" value="1"/>
</dbReference>
<organism evidence="6 7">
    <name type="scientific">Carpinus fangiana</name>
    <dbReference type="NCBI Taxonomy" id="176857"/>
    <lineage>
        <taxon>Eukaryota</taxon>
        <taxon>Viridiplantae</taxon>
        <taxon>Streptophyta</taxon>
        <taxon>Embryophyta</taxon>
        <taxon>Tracheophyta</taxon>
        <taxon>Spermatophyta</taxon>
        <taxon>Magnoliopsida</taxon>
        <taxon>eudicotyledons</taxon>
        <taxon>Gunneridae</taxon>
        <taxon>Pentapetalae</taxon>
        <taxon>rosids</taxon>
        <taxon>fabids</taxon>
        <taxon>Fagales</taxon>
        <taxon>Betulaceae</taxon>
        <taxon>Carpinus</taxon>
    </lineage>
</organism>
<evidence type="ECO:0000256" key="2">
    <source>
        <dbReference type="ARBA" id="ARBA00022737"/>
    </source>
</evidence>
<evidence type="ECO:0000256" key="3">
    <source>
        <dbReference type="ARBA" id="ARBA00022771"/>
    </source>
</evidence>
<dbReference type="Proteomes" id="UP000327013">
    <property type="component" value="Chromosome 1"/>
</dbReference>
<protein>
    <recommendedName>
        <fullName evidence="5">Phorbol-ester/DAG-type domain-containing protein</fullName>
    </recommendedName>
</protein>
<dbReference type="SMART" id="SM00291">
    <property type="entry name" value="ZnF_ZZ"/>
    <property type="match status" value="1"/>
</dbReference>
<name>A0A5N6QBW0_9ROSI</name>
<dbReference type="OrthoDB" id="1841377at2759"/>
<evidence type="ECO:0000313" key="6">
    <source>
        <dbReference type="EMBL" id="KAE7996788.1"/>
    </source>
</evidence>
<dbReference type="PANTHER" id="PTHR46477:SF5">
    <property type="entry name" value="PHORBOL-ESTER_DAG-TYPE DOMAIN-CONTAINING PROTEIN"/>
    <property type="match status" value="1"/>
</dbReference>
<dbReference type="InterPro" id="IPR000433">
    <property type="entry name" value="Znf_ZZ"/>
</dbReference>
<accession>A0A5N6QBW0</accession>
<feature type="domain" description="Phorbol-ester/DAG-type" evidence="5">
    <location>
        <begin position="22"/>
        <end position="69"/>
    </location>
</feature>
<sequence>MSQDVIGATIIKKTHIKHPEHEHELELKNYQKPYTCDGCKEQGYGSRYRCELCDFDLHEECMFTSPKTHHEFFKESTFKFYNQPPGKCCRRNCDNCRSYCDACGKAINGFVYHCEAKGWDLHPCCRNLKNKIYIDGEKFRLSDKVSKKCIWCKKKKLPNSAKGIPGWSYVSKSENYHFHVYCAMEMVLESWNNMPKDDNKCLALENLELPLQRNSSGSSGKGSKYLRIVKIFLRTIVTILLGDPTITLACLLVELVSK</sequence>
<dbReference type="AlphaFoldDB" id="A0A5N6QBW0"/>
<evidence type="ECO:0000259" key="5">
    <source>
        <dbReference type="PROSITE" id="PS50081"/>
    </source>
</evidence>
<dbReference type="InterPro" id="IPR004146">
    <property type="entry name" value="DC1"/>
</dbReference>
<evidence type="ECO:0000256" key="1">
    <source>
        <dbReference type="ARBA" id="ARBA00022723"/>
    </source>
</evidence>
<dbReference type="Gene3D" id="3.30.60.90">
    <property type="match status" value="1"/>
</dbReference>
<keyword evidence="7" id="KW-1185">Reference proteome</keyword>
<evidence type="ECO:0000256" key="4">
    <source>
        <dbReference type="ARBA" id="ARBA00022833"/>
    </source>
</evidence>
<dbReference type="SUPFAM" id="SSF57889">
    <property type="entry name" value="Cysteine-rich domain"/>
    <property type="match status" value="1"/>
</dbReference>
<proteinExistence type="predicted"/>
<keyword evidence="3" id="KW-0863">Zinc-finger</keyword>
<gene>
    <name evidence="6" type="ORF">FH972_001479</name>
</gene>
<keyword evidence="2" id="KW-0677">Repeat</keyword>